<dbReference type="GO" id="GO:0005178">
    <property type="term" value="F:integrin binding"/>
    <property type="evidence" value="ECO:0007669"/>
    <property type="project" value="TreeGrafter"/>
</dbReference>
<dbReference type="CDD" id="cd11307">
    <property type="entry name" value="M35_Asp_f2_like"/>
    <property type="match status" value="1"/>
</dbReference>
<dbReference type="Pfam" id="PF13933">
    <property type="entry name" value="HRXXH"/>
    <property type="match status" value="1"/>
</dbReference>
<dbReference type="GO" id="GO:0008270">
    <property type="term" value="F:zinc ion binding"/>
    <property type="evidence" value="ECO:0007669"/>
    <property type="project" value="TreeGrafter"/>
</dbReference>
<evidence type="ECO:0000313" key="3">
    <source>
        <dbReference type="EMBL" id="KJZ72213.1"/>
    </source>
</evidence>
<reference evidence="3 4" key="1">
    <citation type="journal article" date="2014" name="Genome Biol. Evol.">
        <title>Comparative genomics and transcriptomics analyses reveal divergent lifestyle features of nematode endoparasitic fungus Hirsutella minnesotensis.</title>
        <authorList>
            <person name="Lai Y."/>
            <person name="Liu K."/>
            <person name="Zhang X."/>
            <person name="Zhang X."/>
            <person name="Li K."/>
            <person name="Wang N."/>
            <person name="Shu C."/>
            <person name="Wu Y."/>
            <person name="Wang C."/>
            <person name="Bushley K.E."/>
            <person name="Xiang M."/>
            <person name="Liu X."/>
        </authorList>
    </citation>
    <scope>NUCLEOTIDE SEQUENCE [LARGE SCALE GENOMIC DNA]</scope>
    <source>
        <strain evidence="3 4">3608</strain>
    </source>
</reference>
<dbReference type="PANTHER" id="PTHR39399:SF1">
    <property type="entry name" value="PROTEIN ZPS1"/>
    <property type="match status" value="1"/>
</dbReference>
<proteinExistence type="predicted"/>
<dbReference type="OrthoDB" id="4689212at2759"/>
<dbReference type="SUPFAM" id="SSF55486">
    <property type="entry name" value="Metalloproteases ('zincins'), catalytic domain"/>
    <property type="match status" value="1"/>
</dbReference>
<keyword evidence="1" id="KW-0732">Signal</keyword>
<gene>
    <name evidence="3" type="ORF">HIM_08355</name>
</gene>
<feature type="signal peptide" evidence="1">
    <location>
        <begin position="1"/>
        <end position="16"/>
    </location>
</feature>
<name>A0A0F7ZSZ3_9HYPO</name>
<dbReference type="Gene3D" id="3.40.390.10">
    <property type="entry name" value="Collagenase (Catalytic Domain)"/>
    <property type="match status" value="1"/>
</dbReference>
<evidence type="ECO:0000313" key="4">
    <source>
        <dbReference type="Proteomes" id="UP000054481"/>
    </source>
</evidence>
<feature type="domain" description="Putative peptidase" evidence="2">
    <location>
        <begin position="16"/>
        <end position="251"/>
    </location>
</feature>
<dbReference type="GO" id="GO:0009986">
    <property type="term" value="C:cell surface"/>
    <property type="evidence" value="ECO:0007669"/>
    <property type="project" value="TreeGrafter"/>
</dbReference>
<dbReference type="InterPro" id="IPR024079">
    <property type="entry name" value="MetalloPept_cat_dom_sf"/>
</dbReference>
<dbReference type="GO" id="GO:0009277">
    <property type="term" value="C:fungal-type cell wall"/>
    <property type="evidence" value="ECO:0007669"/>
    <property type="project" value="TreeGrafter"/>
</dbReference>
<accession>A0A0F7ZSZ3</accession>
<dbReference type="GO" id="GO:0005576">
    <property type="term" value="C:extracellular region"/>
    <property type="evidence" value="ECO:0007669"/>
    <property type="project" value="TreeGrafter"/>
</dbReference>
<dbReference type="GO" id="GO:0008237">
    <property type="term" value="F:metallopeptidase activity"/>
    <property type="evidence" value="ECO:0007669"/>
    <property type="project" value="InterPro"/>
</dbReference>
<dbReference type="InterPro" id="IPR039124">
    <property type="entry name" value="PRA1-like"/>
</dbReference>
<dbReference type="AlphaFoldDB" id="A0A0F7ZSZ3"/>
<organism evidence="3 4">
    <name type="scientific">Hirsutella minnesotensis 3608</name>
    <dbReference type="NCBI Taxonomy" id="1043627"/>
    <lineage>
        <taxon>Eukaryota</taxon>
        <taxon>Fungi</taxon>
        <taxon>Dikarya</taxon>
        <taxon>Ascomycota</taxon>
        <taxon>Pezizomycotina</taxon>
        <taxon>Sordariomycetes</taxon>
        <taxon>Hypocreomycetidae</taxon>
        <taxon>Hypocreales</taxon>
        <taxon>Ophiocordycipitaceae</taxon>
        <taxon>Hirsutella</taxon>
    </lineage>
</organism>
<evidence type="ECO:0000256" key="1">
    <source>
        <dbReference type="SAM" id="SignalP"/>
    </source>
</evidence>
<evidence type="ECO:0000259" key="2">
    <source>
        <dbReference type="Pfam" id="PF13933"/>
    </source>
</evidence>
<keyword evidence="4" id="KW-1185">Reference proteome</keyword>
<dbReference type="Proteomes" id="UP000054481">
    <property type="component" value="Unassembled WGS sequence"/>
</dbReference>
<protein>
    <recommendedName>
        <fullName evidence="2">Putative peptidase domain-containing protein</fullName>
    </recommendedName>
</protein>
<dbReference type="EMBL" id="KQ030550">
    <property type="protein sequence ID" value="KJZ72213.1"/>
    <property type="molecule type" value="Genomic_DNA"/>
</dbReference>
<dbReference type="InterPro" id="IPR029482">
    <property type="entry name" value="HRXXH"/>
</dbReference>
<sequence length="291" mass="32117">MMISLFTISLLLGASATPLSSKQHTATALKAPVGADKANDVHDWSEGWNPTFPIHQSCNSTLRTQLQQGLDETIQLAQHARDHLLRWGNESEFKRRYFGKGPTAVPIGWYDRIISANKEDMLFRCDDPDGVCKSMPSWAGHWRGENATAETVICPLSFAERRPLSSVCNLGYTVATSKRNIYWAMDLMHRVLHVPTISEELVEHHTEDYAGVIKLAKQEPSKSGYDSNTLQYFAMDVWAYERAAPGVGCTGRTPKAKPTSIPSPVSTPVPSPIKTAASECHTHADGVVHCT</sequence>
<dbReference type="PANTHER" id="PTHR39399">
    <property type="entry name" value="PROTEIN ZPS1"/>
    <property type="match status" value="1"/>
</dbReference>
<feature type="chain" id="PRO_5002526081" description="Putative peptidase domain-containing protein" evidence="1">
    <location>
        <begin position="17"/>
        <end position="291"/>
    </location>
</feature>